<dbReference type="GO" id="GO:0005524">
    <property type="term" value="F:ATP binding"/>
    <property type="evidence" value="ECO:0007669"/>
    <property type="project" value="InterPro"/>
</dbReference>
<keyword evidence="5" id="KW-0243">Dynein</keyword>
<dbReference type="InterPro" id="IPR035699">
    <property type="entry name" value="AAA_6"/>
</dbReference>
<dbReference type="Gene3D" id="3.40.50.300">
    <property type="entry name" value="P-loop containing nucleotide triphosphate hydrolases"/>
    <property type="match status" value="1"/>
</dbReference>
<sequence>MKVTDEDLQMLDDHILAVQQMSFSPYVGVFEKPVAEWEEKLRLISDVLEEWIQLQIQWMYLEPIFCSEDIARQLPAEMKKYAAMERFWRRIMKTASDYPKPVAICPDKRLLEQLKENRALLEQVLKGLSDYLEGKRMAFPRFYFLSDDELLEILAQNRNPLAVQPHLKKCFENIYKLHFQEEDLQITTMFSAEGESVELIPHMFPKGNVEIWLSKVEQTMQSTVQETLGLALTDMAGRGRADWVLRWPGQVVIAGCQTAWTAGVEEAIREGGLPTFQKTMHAHMDTYRGLVRGQLSRMERQVMSALIVVELHARDVLDGLVANNVPSANDFDWISQLRYYWVQEDEATLKVRAVNAEFQYGYEYLGNSGRLVITPLTDRCYLTLTGALHLNFGGAPAGPAGTGKTETTKLITKYIIILYLAIDSAIELICLFRAALKYLTNGDLAKAMAIQCVVFNCSDQLDVQAMGKFFKGIASAGAWACFDEFNRIDIEVLSVVAQQVVSIQKAQAARMQ</sequence>
<dbReference type="InterPro" id="IPR026983">
    <property type="entry name" value="DHC"/>
</dbReference>
<feature type="domain" description="Dynein heavy chain hydrolytic ATP-binding dynein motor region" evidence="10">
    <location>
        <begin position="360"/>
        <end position="418"/>
    </location>
</feature>
<dbReference type="InterPro" id="IPR027417">
    <property type="entry name" value="P-loop_NTPase"/>
</dbReference>
<dbReference type="Gene3D" id="1.20.58.1120">
    <property type="match status" value="1"/>
</dbReference>
<evidence type="ECO:0000313" key="11">
    <source>
        <dbReference type="Proteomes" id="UP000504606"/>
    </source>
</evidence>
<dbReference type="GO" id="GO:0007018">
    <property type="term" value="P:microtubule-based movement"/>
    <property type="evidence" value="ECO:0007669"/>
    <property type="project" value="InterPro"/>
</dbReference>
<evidence type="ECO:0000256" key="1">
    <source>
        <dbReference type="ARBA" id="ARBA00004245"/>
    </source>
</evidence>
<dbReference type="Proteomes" id="UP000504606">
    <property type="component" value="Unplaced"/>
</dbReference>
<evidence type="ECO:0000256" key="7">
    <source>
        <dbReference type="ARBA" id="ARBA00023212"/>
    </source>
</evidence>
<proteinExistence type="predicted"/>
<evidence type="ECO:0000256" key="4">
    <source>
        <dbReference type="ARBA" id="ARBA00022741"/>
    </source>
</evidence>
<reference evidence="12" key="1">
    <citation type="submission" date="2025-08" db="UniProtKB">
        <authorList>
            <consortium name="RefSeq"/>
        </authorList>
    </citation>
    <scope>IDENTIFICATION</scope>
    <source>
        <tissue evidence="12">Whole organism</tissue>
    </source>
</reference>
<accession>A0A9C6XD44</accession>
<dbReference type="GO" id="GO:0042995">
    <property type="term" value="C:cell projection"/>
    <property type="evidence" value="ECO:0007669"/>
    <property type="project" value="UniProtKB-SubCell"/>
</dbReference>
<evidence type="ECO:0000313" key="12">
    <source>
        <dbReference type="RefSeq" id="XP_052133206.1"/>
    </source>
</evidence>
<dbReference type="Gene3D" id="1.20.140.100">
    <property type="entry name" value="Dynein heavy chain, N-terminal domain 2"/>
    <property type="match status" value="1"/>
</dbReference>
<evidence type="ECO:0000256" key="5">
    <source>
        <dbReference type="ARBA" id="ARBA00023017"/>
    </source>
</evidence>
<dbReference type="GO" id="GO:0045505">
    <property type="term" value="F:dynein intermediate chain binding"/>
    <property type="evidence" value="ECO:0007669"/>
    <property type="project" value="InterPro"/>
</dbReference>
<dbReference type="OrthoDB" id="10251809at2759"/>
<protein>
    <submittedName>
        <fullName evidence="12">Dynein axonemal heavy chain 1-like</fullName>
    </submittedName>
</protein>
<dbReference type="RefSeq" id="XP_052133206.1">
    <property type="nucleotide sequence ID" value="XM_052277246.1"/>
</dbReference>
<feature type="domain" description="Dynein heavy chain hydrolytic ATP-binding dynein motor region" evidence="10">
    <location>
        <begin position="441"/>
        <end position="510"/>
    </location>
</feature>
<dbReference type="InterPro" id="IPR042222">
    <property type="entry name" value="Dynein_2_N"/>
</dbReference>
<evidence type="ECO:0000256" key="2">
    <source>
        <dbReference type="ARBA" id="ARBA00004316"/>
    </source>
</evidence>
<keyword evidence="11" id="KW-1185">Reference proteome</keyword>
<evidence type="ECO:0000256" key="8">
    <source>
        <dbReference type="ARBA" id="ARBA00023273"/>
    </source>
</evidence>
<dbReference type="FunFam" id="1.20.140.100:FF:000004">
    <property type="entry name" value="Dynein axonemal heavy chain 6"/>
    <property type="match status" value="1"/>
</dbReference>
<feature type="non-terminal residue" evidence="12">
    <location>
        <position position="512"/>
    </location>
</feature>
<keyword evidence="7" id="KW-0206">Cytoskeleton</keyword>
<dbReference type="InterPro" id="IPR042228">
    <property type="entry name" value="Dynein_linker_3"/>
</dbReference>
<dbReference type="PANTHER" id="PTHR45703:SF28">
    <property type="entry name" value="DYNEINS HEAVY CHAIN"/>
    <property type="match status" value="1"/>
</dbReference>
<name>A0A9C6XD44_FRAOC</name>
<dbReference type="FunFam" id="3.20.180.20:FF:000003">
    <property type="entry name" value="Dynein heavy chain 12, axonemal"/>
    <property type="match status" value="1"/>
</dbReference>
<organism evidence="11 12">
    <name type="scientific">Frankliniella occidentalis</name>
    <name type="common">Western flower thrips</name>
    <name type="synonym">Euthrips occidentalis</name>
    <dbReference type="NCBI Taxonomy" id="133901"/>
    <lineage>
        <taxon>Eukaryota</taxon>
        <taxon>Metazoa</taxon>
        <taxon>Ecdysozoa</taxon>
        <taxon>Arthropoda</taxon>
        <taxon>Hexapoda</taxon>
        <taxon>Insecta</taxon>
        <taxon>Pterygota</taxon>
        <taxon>Neoptera</taxon>
        <taxon>Paraneoptera</taxon>
        <taxon>Thysanoptera</taxon>
        <taxon>Terebrantia</taxon>
        <taxon>Thripoidea</taxon>
        <taxon>Thripidae</taxon>
        <taxon>Frankliniella</taxon>
    </lineage>
</organism>
<keyword evidence="3" id="KW-0963">Cytoplasm</keyword>
<gene>
    <name evidence="12" type="primary">LOC113208057</name>
</gene>
<dbReference type="PANTHER" id="PTHR45703">
    <property type="entry name" value="DYNEIN HEAVY CHAIN"/>
    <property type="match status" value="1"/>
</dbReference>
<dbReference type="Pfam" id="PF12774">
    <property type="entry name" value="AAA_6"/>
    <property type="match status" value="2"/>
</dbReference>
<dbReference type="Pfam" id="PF08393">
    <property type="entry name" value="DHC_N2"/>
    <property type="match status" value="1"/>
</dbReference>
<evidence type="ECO:0000259" key="10">
    <source>
        <dbReference type="Pfam" id="PF12774"/>
    </source>
</evidence>
<keyword evidence="6" id="KW-0175">Coiled coil</keyword>
<dbReference type="GO" id="GO:0030286">
    <property type="term" value="C:dynein complex"/>
    <property type="evidence" value="ECO:0007669"/>
    <property type="project" value="UniProtKB-KW"/>
</dbReference>
<keyword evidence="8" id="KW-0966">Cell projection</keyword>
<dbReference type="Gene3D" id="3.20.180.20">
    <property type="entry name" value="Dynein heavy chain, N-terminal domain 2"/>
    <property type="match status" value="1"/>
</dbReference>
<dbReference type="GO" id="GO:0051959">
    <property type="term" value="F:dynein light intermediate chain binding"/>
    <property type="evidence" value="ECO:0007669"/>
    <property type="project" value="InterPro"/>
</dbReference>
<keyword evidence="4" id="KW-0547">Nucleotide-binding</keyword>
<evidence type="ECO:0000256" key="3">
    <source>
        <dbReference type="ARBA" id="ARBA00022490"/>
    </source>
</evidence>
<evidence type="ECO:0000256" key="6">
    <source>
        <dbReference type="ARBA" id="ARBA00023054"/>
    </source>
</evidence>
<dbReference type="GeneID" id="113208057"/>
<dbReference type="FunFam" id="1.20.58.1120:FF:000001">
    <property type="entry name" value="dynein heavy chain 2, axonemal"/>
    <property type="match status" value="1"/>
</dbReference>
<dbReference type="AlphaFoldDB" id="A0A9C6XD44"/>
<dbReference type="InterPro" id="IPR013602">
    <property type="entry name" value="Dynein_heavy_linker"/>
</dbReference>
<comment type="subcellular location">
    <subcellularLocation>
        <location evidence="2">Cell projection</location>
    </subcellularLocation>
    <subcellularLocation>
        <location evidence="1">Cytoplasm</location>
        <location evidence="1">Cytoskeleton</location>
    </subcellularLocation>
</comment>
<feature type="domain" description="Dynein heavy chain linker" evidence="9">
    <location>
        <begin position="2"/>
        <end position="228"/>
    </location>
</feature>
<evidence type="ECO:0000259" key="9">
    <source>
        <dbReference type="Pfam" id="PF08393"/>
    </source>
</evidence>
<dbReference type="SUPFAM" id="SSF52540">
    <property type="entry name" value="P-loop containing nucleoside triphosphate hydrolases"/>
    <property type="match status" value="1"/>
</dbReference>
<dbReference type="KEGG" id="foc:113208057"/>